<comment type="function">
    <text evidence="5">Component of the CENPA-NAC (nucleosome-associated) complex, a complex that plays a central role in assembly of kinetochore proteins, mitotic progression and chromosome segregation. The CENPA-NAC complex recruits the CENPA-CAD (nucleosome distal) complex and may be involved in incorporation of newly synthesized CENPA into centromeres. CENPC recruits DNA methylation and DNMT3B to both centromeric and pericentromeric satellite repeats and regulates the histone code in these regions.</text>
</comment>
<evidence type="ECO:0000313" key="14">
    <source>
        <dbReference type="Ensembl" id="ENSCLAP00000007790.1"/>
    </source>
</evidence>
<evidence type="ECO:0000256" key="10">
    <source>
        <dbReference type="SAM" id="MobiDB-lite"/>
    </source>
</evidence>
<dbReference type="OMA" id="DHHNEAD"/>
<keyword evidence="15" id="KW-1185">Reference proteome</keyword>
<dbReference type="FunFam" id="2.60.120.10:FF:000033">
    <property type="entry name" value="Centromere protein C 1"/>
    <property type="match status" value="1"/>
</dbReference>
<reference evidence="14" key="2">
    <citation type="submission" date="2025-09" db="UniProtKB">
        <authorList>
            <consortium name="Ensembl"/>
        </authorList>
    </citation>
    <scope>IDENTIFICATION</scope>
</reference>
<evidence type="ECO:0000256" key="9">
    <source>
        <dbReference type="ARBA" id="ARBA00083562"/>
    </source>
</evidence>
<feature type="region of interest" description="Disordered" evidence="10">
    <location>
        <begin position="643"/>
        <end position="665"/>
    </location>
</feature>
<dbReference type="GO" id="GO:0000939">
    <property type="term" value="C:inner kinetochore"/>
    <property type="evidence" value="ECO:0007669"/>
    <property type="project" value="Ensembl"/>
</dbReference>
<dbReference type="GO" id="GO:0051455">
    <property type="term" value="P:spindle attachment to meiosis I kinetochore"/>
    <property type="evidence" value="ECO:0007669"/>
    <property type="project" value="TreeGrafter"/>
</dbReference>
<dbReference type="Pfam" id="PF11699">
    <property type="entry name" value="CENP-C_C"/>
    <property type="match status" value="1"/>
</dbReference>
<feature type="compositionally biased region" description="Basic and acidic residues" evidence="10">
    <location>
        <begin position="359"/>
        <end position="369"/>
    </location>
</feature>
<proteinExistence type="inferred from homology"/>
<evidence type="ECO:0000313" key="15">
    <source>
        <dbReference type="Proteomes" id="UP000694398"/>
    </source>
</evidence>
<comment type="similarity">
    <text evidence="2">Belongs to the CENP-C/MIF2 family.</text>
</comment>
<comment type="subcellular location">
    <subcellularLocation>
        <location evidence="1">Nucleus</location>
    </subcellularLocation>
</comment>
<evidence type="ECO:0000256" key="6">
    <source>
        <dbReference type="ARBA" id="ARBA00064952"/>
    </source>
</evidence>
<feature type="region of interest" description="Disordered" evidence="10">
    <location>
        <begin position="270"/>
        <end position="289"/>
    </location>
</feature>
<evidence type="ECO:0000259" key="13">
    <source>
        <dbReference type="Pfam" id="PF15622"/>
    </source>
</evidence>
<dbReference type="InterPro" id="IPR028052">
    <property type="entry name" value="CENP-C_N_dom"/>
</dbReference>
<evidence type="ECO:0000256" key="5">
    <source>
        <dbReference type="ARBA" id="ARBA00053516"/>
    </source>
</evidence>
<dbReference type="InterPro" id="IPR011051">
    <property type="entry name" value="RmlC_Cupin_sf"/>
</dbReference>
<dbReference type="GeneID" id="102013025"/>
<feature type="compositionally biased region" description="Basic residues" evidence="10">
    <location>
        <begin position="465"/>
        <end position="481"/>
    </location>
</feature>
<dbReference type="GeneTree" id="ENSGT00390000016737"/>
<comment type="subunit">
    <text evidence="6">Oligomer. Component of the CENPA-NAC complex, at least composed of CENPA, CENPC, CENPH, CENPM, CENPN, CENPT and CENPU. The CENPA-NAC complex interacts with the CENPA-CAD complex, composed of CENPI, CENPK, CENPL, CENPO, CENPP, CENPQ, CENPR and CENPS. Binds to DAXX. Interacts with DNMT3B. Interacts directly with CENPA. Identified in a centromere complex containing histones H2A, H2B and H4, and at least CENPA, CENPB, CENPC, CENPT, CENPN, HJURP, SUPT16H, SSRP1 and RSF1. Interacts with MEIKIN.</text>
</comment>
<dbReference type="InterPro" id="IPR028386">
    <property type="entry name" value="CENP-C/Mif2/cnp3"/>
</dbReference>
<dbReference type="OrthoDB" id="1939643at2759"/>
<dbReference type="AlphaFoldDB" id="A0A8C2V5A3"/>
<dbReference type="PANTHER" id="PTHR16684">
    <property type="entry name" value="CENTROMERE PROTEIN C"/>
    <property type="match status" value="1"/>
</dbReference>
<gene>
    <name evidence="14" type="primary">CENPC</name>
</gene>
<protein>
    <recommendedName>
        <fullName evidence="7">Centromere protein C</fullName>
    </recommendedName>
    <alternativeName>
        <fullName evidence="8">Centromere autoantigen C</fullName>
    </alternativeName>
    <alternativeName>
        <fullName evidence="9">Centromere protein C 1</fullName>
    </alternativeName>
</protein>
<dbReference type="GO" id="GO:0005721">
    <property type="term" value="C:pericentric heterochromatin"/>
    <property type="evidence" value="ECO:0007669"/>
    <property type="project" value="Ensembl"/>
</dbReference>
<reference evidence="14" key="1">
    <citation type="submission" date="2025-08" db="UniProtKB">
        <authorList>
            <consortium name="Ensembl"/>
        </authorList>
    </citation>
    <scope>IDENTIFICATION</scope>
</reference>
<dbReference type="SUPFAM" id="SSF51182">
    <property type="entry name" value="RmlC-like cupins"/>
    <property type="match status" value="1"/>
</dbReference>
<dbReference type="Ensembl" id="ENSCLAT00000007910.1">
    <property type="protein sequence ID" value="ENSCLAP00000007790.1"/>
    <property type="gene ID" value="ENSCLAG00000005469.1"/>
</dbReference>
<feature type="domain" description="CENP-C middle DNMT3B-binding" evidence="12">
    <location>
        <begin position="290"/>
        <end position="533"/>
    </location>
</feature>
<keyword evidence="4" id="KW-0539">Nucleus</keyword>
<evidence type="ECO:0000256" key="1">
    <source>
        <dbReference type="ARBA" id="ARBA00004123"/>
    </source>
</evidence>
<dbReference type="InterPro" id="IPR014710">
    <property type="entry name" value="RmlC-like_jellyroll"/>
</dbReference>
<dbReference type="Pfam" id="PF15620">
    <property type="entry name" value="CENP-C_mid"/>
    <property type="match status" value="1"/>
</dbReference>
<feature type="domain" description="Mif2/CENP-C cupin" evidence="11">
    <location>
        <begin position="839"/>
        <end position="923"/>
    </location>
</feature>
<accession>A0A8C2V5A3</accession>
<name>A0A8C2V5A3_CHILA</name>
<feature type="region of interest" description="Disordered" evidence="10">
    <location>
        <begin position="161"/>
        <end position="182"/>
    </location>
</feature>
<dbReference type="GO" id="GO:0030496">
    <property type="term" value="C:midbody"/>
    <property type="evidence" value="ECO:0007669"/>
    <property type="project" value="Ensembl"/>
</dbReference>
<evidence type="ECO:0000259" key="11">
    <source>
        <dbReference type="Pfam" id="PF11699"/>
    </source>
</evidence>
<sequence>MAGSGLDHLKNDYRRRFCRPSRAPDINTEQSQNMLEILENCFEEKSLIDDFITNSTKSVLYLTPSIKNSGIQSPSKDCQKSHPKSFQEATLQGVVEPTEAASGSVQVHEIHQKVLTADVCSKSTPDLKKKSGKKLNGLCAEADEEFYISVGSPTVLLHGKPSESQNAISSAQKRETHTFGNSVNMLSSSTEISLKTKKRLNFEDKDILRKVERETNKSEVEDKVSGQKERRRSETSPKRVQDVEHEIPSQAKKSFSTLFLETVKRKGESSPVVRHTAMAPSHSSPPSDAKLLEDEFIIDESERSFAHQSWITIPKKGRPLNQPTVSSAESAAVLQDKKARQHQSVSPVTLTSNKHLHKAHPEEKSRPSSEQKPNTSCILIDELETQSPSRNKRKNRKAKQEQKKKMNTNVVEEQPATGWSKDENMSDIAQDNLPKNSGGTLDDCEKIRNDDSAKKEMPPVENMKTKCRSKKDKKESRKKHISRESKRKEQIPEEMTSTVTRSRRISRRPSDWWVVRSEESPVHSNSLRNDISVYHNSRRKPAKKTNQSSKNIVKKTVPSKRQKTSTRGSSRVQKFLNVENSRGITDHDEVSSCPQKESLENDKTDLTKKKNLDCSRTTRHSKDQDEIMSTQNVRLKSQISEDTCKTPVESNLESGESKASVLEESGPSRLKNYLMSGNNNSDVNNEVQESLDNSRVKGCKVAPRNNMHYKLVLPSNTPGVRRTKRIRSKPLEYWRGERVDYQETPSGGFVIGGILSPETVTSKRKAKGNVEKVNKIHNRKRICLDNVERKSRLVVNCDIPLGDPFQPTQVKDPETREIILMDLIRPRDTYQFFVEHGELKVYKTLDTPFFSTGKLILGPYEEKGKQHVGEDILVFYVNVGDLLCTLHETPYTITTGDSFYVPSGNYYNIKNLLNEESILLFTQIKR</sequence>
<feature type="compositionally biased region" description="Polar residues" evidence="10">
    <location>
        <begin position="427"/>
        <end position="439"/>
    </location>
</feature>
<feature type="compositionally biased region" description="Basic and acidic residues" evidence="10">
    <location>
        <begin position="443"/>
        <end position="458"/>
    </location>
</feature>
<dbReference type="Gene3D" id="2.60.120.10">
    <property type="entry name" value="Jelly Rolls"/>
    <property type="match status" value="1"/>
</dbReference>
<feature type="compositionally biased region" description="Polar residues" evidence="10">
    <location>
        <begin position="565"/>
        <end position="583"/>
    </location>
</feature>
<dbReference type="InterPro" id="IPR028931">
    <property type="entry name" value="CENP-C_mid"/>
</dbReference>
<evidence type="ECO:0000256" key="2">
    <source>
        <dbReference type="ARBA" id="ARBA00010291"/>
    </source>
</evidence>
<dbReference type="GO" id="GO:0051315">
    <property type="term" value="P:attachment of mitotic spindle microtubules to kinetochore"/>
    <property type="evidence" value="ECO:0007669"/>
    <property type="project" value="TreeGrafter"/>
</dbReference>
<dbReference type="GO" id="GO:0019237">
    <property type="term" value="F:centromeric DNA binding"/>
    <property type="evidence" value="ECO:0007669"/>
    <property type="project" value="InterPro"/>
</dbReference>
<evidence type="ECO:0000256" key="4">
    <source>
        <dbReference type="ARBA" id="ARBA00023242"/>
    </source>
</evidence>
<feature type="region of interest" description="Disordered" evidence="10">
    <location>
        <begin position="215"/>
        <end position="246"/>
    </location>
</feature>
<evidence type="ECO:0000256" key="3">
    <source>
        <dbReference type="ARBA" id="ARBA00023125"/>
    </source>
</evidence>
<dbReference type="CTD" id="1060"/>
<dbReference type="GO" id="GO:0051382">
    <property type="term" value="P:kinetochore assembly"/>
    <property type="evidence" value="ECO:0007669"/>
    <property type="project" value="Ensembl"/>
</dbReference>
<feature type="compositionally biased region" description="Polar residues" evidence="10">
    <location>
        <begin position="342"/>
        <end position="353"/>
    </location>
</feature>
<feature type="compositionally biased region" description="Basic and acidic residues" evidence="10">
    <location>
        <begin position="482"/>
        <end position="491"/>
    </location>
</feature>
<feature type="compositionally biased region" description="Polar residues" evidence="10">
    <location>
        <begin position="162"/>
        <end position="171"/>
    </location>
</feature>
<dbReference type="InterPro" id="IPR025974">
    <property type="entry name" value="Mif2/CENP-C_cupin"/>
</dbReference>
<dbReference type="PANTHER" id="PTHR16684:SF11">
    <property type="entry name" value="CENTROMERE PROTEIN C"/>
    <property type="match status" value="1"/>
</dbReference>
<dbReference type="Pfam" id="PF15622">
    <property type="entry name" value="CENP_C_N"/>
    <property type="match status" value="1"/>
</dbReference>
<keyword evidence="3" id="KW-0238">DNA-binding</keyword>
<organism evidence="14 15">
    <name type="scientific">Chinchilla lanigera</name>
    <name type="common">Long-tailed chinchilla</name>
    <name type="synonym">Chinchilla villidera</name>
    <dbReference type="NCBI Taxonomy" id="34839"/>
    <lineage>
        <taxon>Eukaryota</taxon>
        <taxon>Metazoa</taxon>
        <taxon>Chordata</taxon>
        <taxon>Craniata</taxon>
        <taxon>Vertebrata</taxon>
        <taxon>Euteleostomi</taxon>
        <taxon>Mammalia</taxon>
        <taxon>Eutheria</taxon>
        <taxon>Euarchontoglires</taxon>
        <taxon>Glires</taxon>
        <taxon>Rodentia</taxon>
        <taxon>Hystricomorpha</taxon>
        <taxon>Chinchillidae</taxon>
        <taxon>Chinchilla</taxon>
    </lineage>
</organism>
<dbReference type="GO" id="GO:0016604">
    <property type="term" value="C:nuclear body"/>
    <property type="evidence" value="ECO:0007669"/>
    <property type="project" value="Ensembl"/>
</dbReference>
<evidence type="ECO:0000256" key="8">
    <source>
        <dbReference type="ARBA" id="ARBA00082151"/>
    </source>
</evidence>
<dbReference type="RefSeq" id="XP_005392894.1">
    <property type="nucleotide sequence ID" value="XM_005392837.2"/>
</dbReference>
<evidence type="ECO:0000256" key="7">
    <source>
        <dbReference type="ARBA" id="ARBA00068530"/>
    </source>
</evidence>
<dbReference type="Proteomes" id="UP000694398">
    <property type="component" value="Unassembled WGS sequence"/>
</dbReference>
<dbReference type="GO" id="GO:0042802">
    <property type="term" value="F:identical protein binding"/>
    <property type="evidence" value="ECO:0007669"/>
    <property type="project" value="Ensembl"/>
</dbReference>
<feature type="domain" description="Kinetochore assembly subunit CENP-C N-terminal" evidence="13">
    <location>
        <begin position="7"/>
        <end position="285"/>
    </location>
</feature>
<evidence type="ECO:0000259" key="12">
    <source>
        <dbReference type="Pfam" id="PF15620"/>
    </source>
</evidence>
<feature type="region of interest" description="Disordered" evidence="10">
    <location>
        <begin position="313"/>
        <end position="604"/>
    </location>
</feature>